<dbReference type="RefSeq" id="WP_065660079.1">
    <property type="nucleotide sequence ID" value="NZ_CP123839.1"/>
</dbReference>
<dbReference type="Proteomes" id="UP000702952">
    <property type="component" value="Unassembled WGS sequence"/>
</dbReference>
<evidence type="ECO:0000313" key="1">
    <source>
        <dbReference type="EMBL" id="NTC32307.1"/>
    </source>
</evidence>
<organism evidence="1 2">
    <name type="scientific">Agrobacterium tumefaciens</name>
    <dbReference type="NCBI Taxonomy" id="358"/>
    <lineage>
        <taxon>Bacteria</taxon>
        <taxon>Pseudomonadati</taxon>
        <taxon>Pseudomonadota</taxon>
        <taxon>Alphaproteobacteria</taxon>
        <taxon>Hyphomicrobiales</taxon>
        <taxon>Rhizobiaceae</taxon>
        <taxon>Rhizobium/Agrobacterium group</taxon>
        <taxon>Agrobacterium</taxon>
        <taxon>Agrobacterium tumefaciens complex</taxon>
    </lineage>
</organism>
<protein>
    <submittedName>
        <fullName evidence="1">DUF1501 domain-containing protein</fullName>
    </submittedName>
</protein>
<reference evidence="1" key="1">
    <citation type="journal article" date="2020" name="Science">
        <title>Unexpected conservation and global transmission of agrobacterial virulence plasmids.</title>
        <authorList>
            <person name="Weisberg A.J."/>
            <person name="Davis E.W. 2nd"/>
            <person name="Tabima J."/>
            <person name="Belcher M.S."/>
            <person name="Miller M."/>
            <person name="Kuo C.H."/>
            <person name="Loper J.E."/>
            <person name="Grunwald N.J."/>
            <person name="Putnam M.L."/>
            <person name="Chang J.H."/>
        </authorList>
    </citation>
    <scope>NUCLEOTIDE SEQUENCE</scope>
    <source>
        <strain evidence="1">17-1853-1a</strain>
    </source>
</reference>
<name>A0AA44JEQ8_AGRTU</name>
<comment type="caution">
    <text evidence="1">The sequence shown here is derived from an EMBL/GenBank/DDBJ whole genome shotgun (WGS) entry which is preliminary data.</text>
</comment>
<evidence type="ECO:0000313" key="2">
    <source>
        <dbReference type="Proteomes" id="UP000702952"/>
    </source>
</evidence>
<dbReference type="PANTHER" id="PTHR43737">
    <property type="entry name" value="BLL7424 PROTEIN"/>
    <property type="match status" value="1"/>
</dbReference>
<proteinExistence type="predicted"/>
<dbReference type="EMBL" id="JAAMAY010000046">
    <property type="protein sequence ID" value="NTC32307.1"/>
    <property type="molecule type" value="Genomic_DNA"/>
</dbReference>
<dbReference type="Pfam" id="PF07394">
    <property type="entry name" value="DUF1501"/>
    <property type="match status" value="1"/>
</dbReference>
<gene>
    <name evidence="1" type="ORF">G6M46_29630</name>
</gene>
<accession>A0AA44JEQ8</accession>
<dbReference type="PANTHER" id="PTHR43737:SF1">
    <property type="entry name" value="DUF1501 DOMAIN-CONTAINING PROTEIN"/>
    <property type="match status" value="1"/>
</dbReference>
<dbReference type="InterPro" id="IPR010869">
    <property type="entry name" value="DUF1501"/>
</dbReference>
<dbReference type="AlphaFoldDB" id="A0AA44JEQ8"/>
<sequence>MLCENLSPTRRALLGTGGALFAWAFMPRFAFAAGGRDPRFVTIILRGALDGLTAVPPVGDPDYEALRQQIAMRTEGDNPALALDGFFALHPSLRNFQRLYRKGEAAVVHASATGYRDRSHFDGQDVLESGFPTPGHVETGWLNRLLEQLPTGETINPATAGQRVSGLAIGASAPLVIRGKAPILGWAPSVLKPADGDLAPRLADLYGQTDPMLAALLAEGIETGRIASGVDIKARGGPGDPVGMEQMARGAARLIAHPEGPRVAALAFEGWDTHAHEVDRLSKLLSGLDNALAAFEQELGPVWKDTAILVATEFGRTARINGTEGTDHGTATTAFLAGGSIRGGRVIADWPGLKLAQLRDGRDLAPTTDIRAIIKGLAVDHLGASAAMLDKAVFPGSEAIRPMKGLIV</sequence>